<evidence type="ECO:0000313" key="2">
    <source>
        <dbReference type="EMBL" id="SIT25524.1"/>
    </source>
</evidence>
<organism evidence="2 3">
    <name type="scientific">Chryseobacterium ureilyticum</name>
    <dbReference type="NCBI Taxonomy" id="373668"/>
    <lineage>
        <taxon>Bacteria</taxon>
        <taxon>Pseudomonadati</taxon>
        <taxon>Bacteroidota</taxon>
        <taxon>Flavobacteriia</taxon>
        <taxon>Flavobacteriales</taxon>
        <taxon>Weeksellaceae</taxon>
        <taxon>Chryseobacterium group</taxon>
        <taxon>Chryseobacterium</taxon>
    </lineage>
</organism>
<gene>
    <name evidence="2" type="ORF">SAMN05421786_11521</name>
</gene>
<dbReference type="SUPFAM" id="SSF48295">
    <property type="entry name" value="TrpR-like"/>
    <property type="match status" value="1"/>
</dbReference>
<dbReference type="GO" id="GO:0043565">
    <property type="term" value="F:sequence-specific DNA binding"/>
    <property type="evidence" value="ECO:0007669"/>
    <property type="project" value="InterPro"/>
</dbReference>
<dbReference type="InterPro" id="IPR010921">
    <property type="entry name" value="Trp_repressor/repl_initiator"/>
</dbReference>
<dbReference type="STRING" id="373668.SAMN05421786_11521"/>
<dbReference type="InterPro" id="IPR013159">
    <property type="entry name" value="DnaA_C"/>
</dbReference>
<dbReference type="SMART" id="SM00760">
    <property type="entry name" value="Bac_DnaA_C"/>
    <property type="match status" value="1"/>
</dbReference>
<keyword evidence="3" id="KW-1185">Reference proteome</keyword>
<dbReference type="RefSeq" id="WP_076554115.1">
    <property type="nucleotide sequence ID" value="NZ_FTOL01000015.1"/>
</dbReference>
<proteinExistence type="predicted"/>
<evidence type="ECO:0000259" key="1">
    <source>
        <dbReference type="SMART" id="SM00760"/>
    </source>
</evidence>
<dbReference type="Proteomes" id="UP000186744">
    <property type="component" value="Unassembled WGS sequence"/>
</dbReference>
<dbReference type="OrthoDB" id="1264336at2"/>
<sequence length="102" mass="11975">MKSRYRIARLLVKMCNTLEVSINEVRSGNRKQHLCDARKIICYILRGQGLTLEEIGKFLKRDHSTIGYNIREYHTMISINKNFECKAIEIKDLLKNENPAYT</sequence>
<reference evidence="3" key="1">
    <citation type="submission" date="2017-01" db="EMBL/GenBank/DDBJ databases">
        <authorList>
            <person name="Varghese N."/>
            <person name="Submissions S."/>
        </authorList>
    </citation>
    <scope>NUCLEOTIDE SEQUENCE [LARGE SCALE GENOMIC DNA]</scope>
    <source>
        <strain evidence="3">DSM 18017</strain>
    </source>
</reference>
<dbReference type="Pfam" id="PF08299">
    <property type="entry name" value="Bac_DnaA_C"/>
    <property type="match status" value="1"/>
</dbReference>
<name>A0A1N7QRY3_9FLAO</name>
<protein>
    <submittedName>
        <fullName evidence="2">DnaA protein helix-turn-helix</fullName>
    </submittedName>
</protein>
<dbReference type="GO" id="GO:0006275">
    <property type="term" value="P:regulation of DNA replication"/>
    <property type="evidence" value="ECO:0007669"/>
    <property type="project" value="InterPro"/>
</dbReference>
<dbReference type="AlphaFoldDB" id="A0A1N7QRY3"/>
<dbReference type="EMBL" id="FTOL01000015">
    <property type="protein sequence ID" value="SIT25524.1"/>
    <property type="molecule type" value="Genomic_DNA"/>
</dbReference>
<dbReference type="Gene3D" id="1.10.1750.10">
    <property type="match status" value="1"/>
</dbReference>
<dbReference type="GO" id="GO:0006270">
    <property type="term" value="P:DNA replication initiation"/>
    <property type="evidence" value="ECO:0007669"/>
    <property type="project" value="InterPro"/>
</dbReference>
<dbReference type="GO" id="GO:0005524">
    <property type="term" value="F:ATP binding"/>
    <property type="evidence" value="ECO:0007669"/>
    <property type="project" value="InterPro"/>
</dbReference>
<accession>A0A1N7QRY3</accession>
<feature type="domain" description="Chromosomal replication initiator DnaA C-terminal" evidence="1">
    <location>
        <begin position="6"/>
        <end position="73"/>
    </location>
</feature>
<evidence type="ECO:0000313" key="3">
    <source>
        <dbReference type="Proteomes" id="UP000186744"/>
    </source>
</evidence>